<dbReference type="PRINTS" id="PR00973">
    <property type="entry name" value="RIBOSOMALS17"/>
</dbReference>
<sequence length="84" mass="9861">METEQKNKGRILKGVVVSDKMTKTVVVAVTRLKMHPKYKKQYKVTTKFKAHDETGVYHTGDRVLMQETRRLSKDKRWIVLSKVK</sequence>
<dbReference type="GO" id="GO:0019843">
    <property type="term" value="F:rRNA binding"/>
    <property type="evidence" value="ECO:0007669"/>
    <property type="project" value="UniProtKB-UniRule"/>
</dbReference>
<reference evidence="7 8" key="1">
    <citation type="journal article" date="2016" name="Nat. Commun.">
        <title>Thousands of microbial genomes shed light on interconnected biogeochemical processes in an aquifer system.</title>
        <authorList>
            <person name="Anantharaman K."/>
            <person name="Brown C.T."/>
            <person name="Hug L.A."/>
            <person name="Sharon I."/>
            <person name="Castelle C.J."/>
            <person name="Probst A.J."/>
            <person name="Thomas B.C."/>
            <person name="Singh A."/>
            <person name="Wilkins M.J."/>
            <person name="Karaoz U."/>
            <person name="Brodie E.L."/>
            <person name="Williams K.H."/>
            <person name="Hubbard S.S."/>
            <person name="Banfield J.F."/>
        </authorList>
    </citation>
    <scope>NUCLEOTIDE SEQUENCE [LARGE SCALE GENOMIC DNA]</scope>
</reference>
<dbReference type="STRING" id="1802701.A3A33_02755"/>
<evidence type="ECO:0000256" key="4">
    <source>
        <dbReference type="ARBA" id="ARBA00022980"/>
    </source>
</evidence>
<name>A0A1F8GWX2_9BACT</name>
<dbReference type="CDD" id="cd00364">
    <property type="entry name" value="Ribosomal_uS17"/>
    <property type="match status" value="1"/>
</dbReference>
<dbReference type="PANTHER" id="PTHR10744:SF1">
    <property type="entry name" value="SMALL RIBOSOMAL SUBUNIT PROTEIN US17M"/>
    <property type="match status" value="1"/>
</dbReference>
<evidence type="ECO:0000256" key="3">
    <source>
        <dbReference type="ARBA" id="ARBA00022884"/>
    </source>
</evidence>
<accession>A0A1F8GWX2</accession>
<dbReference type="NCBIfam" id="TIGR03635">
    <property type="entry name" value="uS17_bact"/>
    <property type="match status" value="1"/>
</dbReference>
<comment type="caution">
    <text evidence="7">The sequence shown here is derived from an EMBL/GenBank/DDBJ whole genome shotgun (WGS) entry which is preliminary data.</text>
</comment>
<dbReference type="Proteomes" id="UP000179047">
    <property type="component" value="Unassembled WGS sequence"/>
</dbReference>
<evidence type="ECO:0000256" key="6">
    <source>
        <dbReference type="HAMAP-Rule" id="MF_01345"/>
    </source>
</evidence>
<dbReference type="GO" id="GO:0022627">
    <property type="term" value="C:cytosolic small ribosomal subunit"/>
    <property type="evidence" value="ECO:0007669"/>
    <property type="project" value="UniProtKB-UniRule"/>
</dbReference>
<dbReference type="AlphaFoldDB" id="A0A1F8GWX2"/>
<dbReference type="InterPro" id="IPR019984">
    <property type="entry name" value="Ribosomal_uS17_bact/chlr"/>
</dbReference>
<keyword evidence="2 6" id="KW-0699">rRNA-binding</keyword>
<dbReference type="InterPro" id="IPR012340">
    <property type="entry name" value="NA-bd_OB-fold"/>
</dbReference>
<proteinExistence type="inferred from homology"/>
<dbReference type="Pfam" id="PF00366">
    <property type="entry name" value="Ribosomal_S17"/>
    <property type="match status" value="1"/>
</dbReference>
<evidence type="ECO:0000313" key="7">
    <source>
        <dbReference type="EMBL" id="OGN29156.1"/>
    </source>
</evidence>
<dbReference type="InterPro" id="IPR000266">
    <property type="entry name" value="Ribosomal_uS17"/>
</dbReference>
<keyword evidence="5 6" id="KW-0687">Ribonucleoprotein</keyword>
<gene>
    <name evidence="6" type="primary">rpsQ</name>
    <name evidence="7" type="ORF">A3A33_02755</name>
</gene>
<dbReference type="GO" id="GO:0006412">
    <property type="term" value="P:translation"/>
    <property type="evidence" value="ECO:0007669"/>
    <property type="project" value="UniProtKB-UniRule"/>
</dbReference>
<dbReference type="Gene3D" id="2.40.50.140">
    <property type="entry name" value="Nucleic acid-binding proteins"/>
    <property type="match status" value="1"/>
</dbReference>
<dbReference type="SUPFAM" id="SSF50249">
    <property type="entry name" value="Nucleic acid-binding proteins"/>
    <property type="match status" value="1"/>
</dbReference>
<dbReference type="NCBIfam" id="NF004123">
    <property type="entry name" value="PRK05610.1"/>
    <property type="match status" value="1"/>
</dbReference>
<keyword evidence="4 6" id="KW-0689">Ribosomal protein</keyword>
<comment type="similarity">
    <text evidence="1 6">Belongs to the universal ribosomal protein uS17 family.</text>
</comment>
<evidence type="ECO:0000256" key="2">
    <source>
        <dbReference type="ARBA" id="ARBA00022730"/>
    </source>
</evidence>
<evidence type="ECO:0000256" key="1">
    <source>
        <dbReference type="ARBA" id="ARBA00010254"/>
    </source>
</evidence>
<comment type="subunit">
    <text evidence="6">Part of the 30S ribosomal subunit.</text>
</comment>
<dbReference type="HAMAP" id="MF_01345_B">
    <property type="entry name" value="Ribosomal_uS17_B"/>
    <property type="match status" value="1"/>
</dbReference>
<dbReference type="PANTHER" id="PTHR10744">
    <property type="entry name" value="40S RIBOSOMAL PROTEIN S11 FAMILY MEMBER"/>
    <property type="match status" value="1"/>
</dbReference>
<keyword evidence="3 6" id="KW-0694">RNA-binding</keyword>
<dbReference type="EMBL" id="MGKP01000009">
    <property type="protein sequence ID" value="OGN29156.1"/>
    <property type="molecule type" value="Genomic_DNA"/>
</dbReference>
<evidence type="ECO:0000313" key="8">
    <source>
        <dbReference type="Proteomes" id="UP000179047"/>
    </source>
</evidence>
<comment type="function">
    <text evidence="6">One of the primary rRNA binding proteins, it binds specifically to the 5'-end of 16S ribosomal RNA.</text>
</comment>
<protein>
    <recommendedName>
        <fullName evidence="6">Small ribosomal subunit protein uS17</fullName>
    </recommendedName>
</protein>
<organism evidence="7 8">
    <name type="scientific">Candidatus Yanofskybacteria bacterium RIFCSPLOWO2_01_FULL_49_25</name>
    <dbReference type="NCBI Taxonomy" id="1802701"/>
    <lineage>
        <taxon>Bacteria</taxon>
        <taxon>Candidatus Yanofskyibacteriota</taxon>
    </lineage>
</organism>
<dbReference type="GO" id="GO:0003735">
    <property type="term" value="F:structural constituent of ribosome"/>
    <property type="evidence" value="ECO:0007669"/>
    <property type="project" value="UniProtKB-UniRule"/>
</dbReference>
<evidence type="ECO:0000256" key="5">
    <source>
        <dbReference type="ARBA" id="ARBA00023274"/>
    </source>
</evidence>